<gene>
    <name evidence="1" type="ORF">RCOM_0907960</name>
</gene>
<organism evidence="1 2">
    <name type="scientific">Ricinus communis</name>
    <name type="common">Castor bean</name>
    <dbReference type="NCBI Taxonomy" id="3988"/>
    <lineage>
        <taxon>Eukaryota</taxon>
        <taxon>Viridiplantae</taxon>
        <taxon>Streptophyta</taxon>
        <taxon>Embryophyta</taxon>
        <taxon>Tracheophyta</taxon>
        <taxon>Spermatophyta</taxon>
        <taxon>Magnoliopsida</taxon>
        <taxon>eudicotyledons</taxon>
        <taxon>Gunneridae</taxon>
        <taxon>Pentapetalae</taxon>
        <taxon>rosids</taxon>
        <taxon>fabids</taxon>
        <taxon>Malpighiales</taxon>
        <taxon>Euphorbiaceae</taxon>
        <taxon>Acalyphoideae</taxon>
        <taxon>Acalypheae</taxon>
        <taxon>Ricinus</taxon>
    </lineage>
</organism>
<protein>
    <submittedName>
        <fullName evidence="1">Uncharacterized protein</fullName>
    </submittedName>
</protein>
<reference evidence="2" key="1">
    <citation type="journal article" date="2010" name="Nat. Biotechnol.">
        <title>Draft genome sequence of the oilseed species Ricinus communis.</title>
        <authorList>
            <person name="Chan A.P."/>
            <person name="Crabtree J."/>
            <person name="Zhao Q."/>
            <person name="Lorenzi H."/>
            <person name="Orvis J."/>
            <person name="Puiu D."/>
            <person name="Melake-Berhan A."/>
            <person name="Jones K.M."/>
            <person name="Redman J."/>
            <person name="Chen G."/>
            <person name="Cahoon E.B."/>
            <person name="Gedil M."/>
            <person name="Stanke M."/>
            <person name="Haas B.J."/>
            <person name="Wortman J.R."/>
            <person name="Fraser-Liggett C.M."/>
            <person name="Ravel J."/>
            <person name="Rabinowicz P.D."/>
        </authorList>
    </citation>
    <scope>NUCLEOTIDE SEQUENCE [LARGE SCALE GENOMIC DNA]</scope>
    <source>
        <strain evidence="2">cv. Hale</strain>
    </source>
</reference>
<dbReference type="InParanoid" id="B9SJS9"/>
<accession>B9SJS9</accession>
<proteinExistence type="predicted"/>
<sequence length="58" mass="6586">MTCIGFGERPQQAATLALTCISNNQYGKCVVVHYDTTRVAKRYENTIVFIEVDMEIKD</sequence>
<dbReference type="AlphaFoldDB" id="B9SJS9"/>
<dbReference type="EMBL" id="EQ973989">
    <property type="protein sequence ID" value="EEF36145.1"/>
    <property type="molecule type" value="Genomic_DNA"/>
</dbReference>
<name>B9SJS9_RICCO</name>
<dbReference type="Proteomes" id="UP000008311">
    <property type="component" value="Unassembled WGS sequence"/>
</dbReference>
<evidence type="ECO:0000313" key="2">
    <source>
        <dbReference type="Proteomes" id="UP000008311"/>
    </source>
</evidence>
<evidence type="ECO:0000313" key="1">
    <source>
        <dbReference type="EMBL" id="EEF36145.1"/>
    </source>
</evidence>
<keyword evidence="2" id="KW-1185">Reference proteome</keyword>